<proteinExistence type="predicted"/>
<feature type="compositionally biased region" description="Low complexity" evidence="1">
    <location>
        <begin position="557"/>
        <end position="567"/>
    </location>
</feature>
<feature type="region of interest" description="Disordered" evidence="1">
    <location>
        <begin position="451"/>
        <end position="483"/>
    </location>
</feature>
<feature type="compositionally biased region" description="Low complexity" evidence="1">
    <location>
        <begin position="535"/>
        <end position="549"/>
    </location>
</feature>
<feature type="region of interest" description="Disordered" evidence="1">
    <location>
        <begin position="69"/>
        <end position="202"/>
    </location>
</feature>
<accession>A0ABY3RCY4</accession>
<name>A0ABY3RCY4_9BRAD</name>
<reference evidence="3" key="1">
    <citation type="journal article" date="2024" name="Antonie Van Leeuwenhoek">
        <title>Bradyrhizobium ontarionense sp. nov., a novel bacterial symbiont isolated from Aeschynomene indica (Indian jointvetch), harbours photosynthesis, nitrogen fixation and nitrous oxide (N2O) reductase genes.</title>
        <authorList>
            <person name="Bromfield E.S.P."/>
            <person name="Cloutier S."/>
        </authorList>
    </citation>
    <scope>NUCLEOTIDE SEQUENCE</scope>
    <source>
        <strain evidence="3">A19</strain>
    </source>
</reference>
<evidence type="ECO:0000313" key="3">
    <source>
        <dbReference type="EMBL" id="UFZ05274.1"/>
    </source>
</evidence>
<sequence>MASRTAGVAFAIAAGIAGTVVIELPRAALAAEECLTEPTGDKSDAQHWYYRFDRGTNRRCWYLKDGAGNSRDTAAPARSAQQPTPWDFAQPTPPKLTARRSDGPAPRASADALAELPQPRLRTDVDARGTPRPQNLAITPTTLTASDASLPRSLDASPWPSAPPQQAETTTSDTTPAPMADDGNAEPDANAANAADGQTGVASKAAKPEAPIHMLMLVVIGALAISGLLASALYRLSRMGRGRRRNGSWHTAAARTRHARMKPRVKAKTPPSGRSGRGGQPTAPSRAGGDRASQAPSALDLASARLPPSRPAPVESRPFRAAAPAVHQDQPHVAARRRDPDDVPDMPRPQPTDAVWQAVDQLADRAAARRAPPAAAEPTAPVQAQMPSAQQTFSAPMVAAPAAAAQIPAAGQLATAQIAAAQAAAAKIAAAKANAAAASVAVAQGARPHAATIAPTEPWPSAERVAPPPPPLQDPPAVTPPAPVDVSEIVSALRKARVADASSPSGGAAQGGGSIDAAKVIAALLVSRAAKRRPGQPASAGQGDAPAAAITAESVSPQAAQPVAPQPMQAAQNLIDHLRNAQAAAPVASDHPAATRAQAAPAADPAAALIETLRAHAARQPAYEQGSAIAAAEPATRPEEYAAADDRELDDPAAALINLLQSRFALPEDELEEDPSHEGSDAFEPEAPEAGVFMHDDPAARLISLLESRSSLPAEPPIVQAPQQQQRPLFVPAPFEDPASPPLDFIPRPPALRPRPRNIQHDESLDGIQDILARLGRRA</sequence>
<keyword evidence="2" id="KW-0472">Membrane</keyword>
<protein>
    <submittedName>
        <fullName evidence="3">Uncharacterized protein</fullName>
    </submittedName>
</protein>
<evidence type="ECO:0000256" key="2">
    <source>
        <dbReference type="SAM" id="Phobius"/>
    </source>
</evidence>
<evidence type="ECO:0000256" key="1">
    <source>
        <dbReference type="SAM" id="MobiDB-lite"/>
    </source>
</evidence>
<feature type="region of interest" description="Disordered" evidence="1">
    <location>
        <begin position="624"/>
        <end position="644"/>
    </location>
</feature>
<keyword evidence="2" id="KW-0812">Transmembrane</keyword>
<feature type="compositionally biased region" description="Pro residues" evidence="1">
    <location>
        <begin position="466"/>
        <end position="483"/>
    </location>
</feature>
<evidence type="ECO:0000313" key="4">
    <source>
        <dbReference type="Proteomes" id="UP001431010"/>
    </source>
</evidence>
<feature type="transmembrane region" description="Helical" evidence="2">
    <location>
        <begin position="214"/>
        <end position="236"/>
    </location>
</feature>
<keyword evidence="4" id="KW-1185">Reference proteome</keyword>
<feature type="region of interest" description="Disordered" evidence="1">
    <location>
        <begin position="321"/>
        <end position="348"/>
    </location>
</feature>
<feature type="compositionally biased region" description="Basic residues" evidence="1">
    <location>
        <begin position="255"/>
        <end position="267"/>
    </location>
</feature>
<feature type="region of interest" description="Disordered" evidence="1">
    <location>
        <begin position="731"/>
        <end position="765"/>
    </location>
</feature>
<feature type="compositionally biased region" description="Polar residues" evidence="1">
    <location>
        <begin position="132"/>
        <end position="147"/>
    </location>
</feature>
<gene>
    <name evidence="3" type="ORF">LQG66_02830</name>
</gene>
<feature type="compositionally biased region" description="Low complexity" evidence="1">
    <location>
        <begin position="180"/>
        <end position="196"/>
    </location>
</feature>
<dbReference type="EMBL" id="CP088156">
    <property type="protein sequence ID" value="UFZ05274.1"/>
    <property type="molecule type" value="Genomic_DNA"/>
</dbReference>
<keyword evidence="2" id="KW-1133">Transmembrane helix</keyword>
<feature type="region of interest" description="Disordered" evidence="1">
    <location>
        <begin position="240"/>
        <end position="297"/>
    </location>
</feature>
<feature type="region of interest" description="Disordered" evidence="1">
    <location>
        <begin position="533"/>
        <end position="567"/>
    </location>
</feature>
<dbReference type="RefSeq" id="WP_231323185.1">
    <property type="nucleotide sequence ID" value="NZ_CP088156.1"/>
</dbReference>
<feature type="compositionally biased region" description="Low complexity" evidence="1">
    <location>
        <begin position="156"/>
        <end position="167"/>
    </location>
</feature>
<organism evidence="3 4">
    <name type="scientific">Bradyrhizobium ontarionense</name>
    <dbReference type="NCBI Taxonomy" id="2898149"/>
    <lineage>
        <taxon>Bacteria</taxon>
        <taxon>Pseudomonadati</taxon>
        <taxon>Pseudomonadota</taxon>
        <taxon>Alphaproteobacteria</taxon>
        <taxon>Hyphomicrobiales</taxon>
        <taxon>Nitrobacteraceae</taxon>
        <taxon>Bradyrhizobium</taxon>
    </lineage>
</organism>
<dbReference type="Proteomes" id="UP001431010">
    <property type="component" value="Chromosome"/>
</dbReference>